<dbReference type="PANTHER" id="PTHR45931">
    <property type="entry name" value="SI:CH211-59O9.10"/>
    <property type="match status" value="1"/>
</dbReference>
<dbReference type="PROSITE" id="PS50089">
    <property type="entry name" value="ZF_RING_2"/>
    <property type="match status" value="1"/>
</dbReference>
<accession>A0AAD9JAL4</accession>
<dbReference type="Gene3D" id="3.30.40.10">
    <property type="entry name" value="Zinc/RING finger domain, C3HC4 (zinc finger)"/>
    <property type="match status" value="1"/>
</dbReference>
<dbReference type="PANTHER" id="PTHR45931:SF3">
    <property type="entry name" value="RING ZINC FINGER-CONTAINING PROTEIN"/>
    <property type="match status" value="1"/>
</dbReference>
<feature type="non-terminal residue" evidence="6">
    <location>
        <position position="1"/>
    </location>
</feature>
<keyword evidence="7" id="KW-1185">Reference proteome</keyword>
<dbReference type="GO" id="GO:0006511">
    <property type="term" value="P:ubiquitin-dependent protein catabolic process"/>
    <property type="evidence" value="ECO:0007669"/>
    <property type="project" value="TreeGrafter"/>
</dbReference>
<sequence length="155" mass="18004">RMKMKYLQKIYKERCKLMEKDLIRYFVDHFFQFFEQRARGRGTGLIANQLNALPTRVYNSAHQQSVIGNARAAVTDDTECVICLEQFTGGENLRFLPCCHKYHRRCIDNWLKHSIPVLSMKLSVTVSFREKPLAPSVILKSEMNCDSNDGSLVVW</sequence>
<dbReference type="InterPro" id="IPR001841">
    <property type="entry name" value="Znf_RING"/>
</dbReference>
<dbReference type="GO" id="GO:0008270">
    <property type="term" value="F:zinc ion binding"/>
    <property type="evidence" value="ECO:0007669"/>
    <property type="project" value="UniProtKB-KW"/>
</dbReference>
<reference evidence="6" key="1">
    <citation type="journal article" date="2023" name="Mol. Biol. Evol.">
        <title>Third-Generation Sequencing Reveals the Adaptive Role of the Epigenome in Three Deep-Sea Polychaetes.</title>
        <authorList>
            <person name="Perez M."/>
            <person name="Aroh O."/>
            <person name="Sun Y."/>
            <person name="Lan Y."/>
            <person name="Juniper S.K."/>
            <person name="Young C.R."/>
            <person name="Angers B."/>
            <person name="Qian P.Y."/>
        </authorList>
    </citation>
    <scope>NUCLEOTIDE SEQUENCE</scope>
    <source>
        <strain evidence="6">P08H-3</strain>
    </source>
</reference>
<dbReference type="GO" id="GO:0061630">
    <property type="term" value="F:ubiquitin protein ligase activity"/>
    <property type="evidence" value="ECO:0007669"/>
    <property type="project" value="TreeGrafter"/>
</dbReference>
<evidence type="ECO:0000256" key="2">
    <source>
        <dbReference type="ARBA" id="ARBA00022771"/>
    </source>
</evidence>
<dbReference type="SMART" id="SM00184">
    <property type="entry name" value="RING"/>
    <property type="match status" value="1"/>
</dbReference>
<dbReference type="AlphaFoldDB" id="A0AAD9JAL4"/>
<keyword evidence="1" id="KW-0479">Metal-binding</keyword>
<evidence type="ECO:0000256" key="3">
    <source>
        <dbReference type="ARBA" id="ARBA00022833"/>
    </source>
</evidence>
<feature type="domain" description="RING-type" evidence="5">
    <location>
        <begin position="80"/>
        <end position="110"/>
    </location>
</feature>
<name>A0AAD9JAL4_9ANNE</name>
<evidence type="ECO:0000313" key="6">
    <source>
        <dbReference type="EMBL" id="KAK2148745.1"/>
    </source>
</evidence>
<dbReference type="Pfam" id="PF13639">
    <property type="entry name" value="zf-RING_2"/>
    <property type="match status" value="1"/>
</dbReference>
<dbReference type="InterPro" id="IPR013083">
    <property type="entry name" value="Znf_RING/FYVE/PHD"/>
</dbReference>
<dbReference type="SUPFAM" id="SSF57850">
    <property type="entry name" value="RING/U-box"/>
    <property type="match status" value="1"/>
</dbReference>
<keyword evidence="3" id="KW-0862">Zinc</keyword>
<evidence type="ECO:0000256" key="4">
    <source>
        <dbReference type="PROSITE-ProRule" id="PRU00175"/>
    </source>
</evidence>
<dbReference type="Proteomes" id="UP001208570">
    <property type="component" value="Unassembled WGS sequence"/>
</dbReference>
<organism evidence="6 7">
    <name type="scientific">Paralvinella palmiformis</name>
    <dbReference type="NCBI Taxonomy" id="53620"/>
    <lineage>
        <taxon>Eukaryota</taxon>
        <taxon>Metazoa</taxon>
        <taxon>Spiralia</taxon>
        <taxon>Lophotrochozoa</taxon>
        <taxon>Annelida</taxon>
        <taxon>Polychaeta</taxon>
        <taxon>Sedentaria</taxon>
        <taxon>Canalipalpata</taxon>
        <taxon>Terebellida</taxon>
        <taxon>Terebelliformia</taxon>
        <taxon>Alvinellidae</taxon>
        <taxon>Paralvinella</taxon>
    </lineage>
</organism>
<comment type="caution">
    <text evidence="6">The sequence shown here is derived from an EMBL/GenBank/DDBJ whole genome shotgun (WGS) entry which is preliminary data.</text>
</comment>
<keyword evidence="2 4" id="KW-0863">Zinc-finger</keyword>
<protein>
    <recommendedName>
        <fullName evidence="5">RING-type domain-containing protein</fullName>
    </recommendedName>
</protein>
<dbReference type="GO" id="GO:0005634">
    <property type="term" value="C:nucleus"/>
    <property type="evidence" value="ECO:0007669"/>
    <property type="project" value="TreeGrafter"/>
</dbReference>
<evidence type="ECO:0000259" key="5">
    <source>
        <dbReference type="PROSITE" id="PS50089"/>
    </source>
</evidence>
<evidence type="ECO:0000313" key="7">
    <source>
        <dbReference type="Proteomes" id="UP001208570"/>
    </source>
</evidence>
<dbReference type="EMBL" id="JAODUP010000485">
    <property type="protein sequence ID" value="KAK2148745.1"/>
    <property type="molecule type" value="Genomic_DNA"/>
</dbReference>
<gene>
    <name evidence="6" type="ORF">LSH36_485g02048</name>
</gene>
<proteinExistence type="predicted"/>
<evidence type="ECO:0000256" key="1">
    <source>
        <dbReference type="ARBA" id="ARBA00022723"/>
    </source>
</evidence>
<dbReference type="InterPro" id="IPR051834">
    <property type="entry name" value="RING_finger_E3_ligase"/>
</dbReference>